<dbReference type="RefSeq" id="WP_068357231.1">
    <property type="nucleotide sequence ID" value="NZ_CP019337.1"/>
</dbReference>
<dbReference type="KEGG" id="prn:BW723_06510"/>
<dbReference type="Proteomes" id="UP000092612">
    <property type="component" value="Unassembled WGS sequence"/>
</dbReference>
<accession>A0A1B8U671</accession>
<dbReference type="STRING" id="996801.BW723_06510"/>
<reference evidence="3" key="1">
    <citation type="submission" date="2016-02" db="EMBL/GenBank/DDBJ databases">
        <title>Paenibacillus sp. LPB0068, isolated from Crassostrea gigas.</title>
        <authorList>
            <person name="Shin S.-K."/>
            <person name="Yi H."/>
        </authorList>
    </citation>
    <scope>NUCLEOTIDE SEQUENCE [LARGE SCALE GENOMIC DNA]</scope>
    <source>
        <strain evidence="3">KCTC 23969</strain>
    </source>
</reference>
<keyword evidence="1" id="KW-0812">Transmembrane</keyword>
<organism evidence="2 3">
    <name type="scientific">Polaribacter reichenbachii</name>
    <dbReference type="NCBI Taxonomy" id="996801"/>
    <lineage>
        <taxon>Bacteria</taxon>
        <taxon>Pseudomonadati</taxon>
        <taxon>Bacteroidota</taxon>
        <taxon>Flavobacteriia</taxon>
        <taxon>Flavobacteriales</taxon>
        <taxon>Flavobacteriaceae</taxon>
    </lineage>
</organism>
<dbReference type="AlphaFoldDB" id="A0A1B8U671"/>
<keyword evidence="3" id="KW-1185">Reference proteome</keyword>
<evidence type="ECO:0000256" key="1">
    <source>
        <dbReference type="SAM" id="Phobius"/>
    </source>
</evidence>
<proteinExistence type="predicted"/>
<sequence>MEHKHDQIKIEYSITDKEPNSVRIMCVFLILIFALVPLAEIVVGLEYHSIESYPSYFCAMDFSSEPLSFKEIR</sequence>
<keyword evidence="1" id="KW-1133">Transmembrane helix</keyword>
<evidence type="ECO:0000313" key="2">
    <source>
        <dbReference type="EMBL" id="OBY67318.1"/>
    </source>
</evidence>
<protein>
    <submittedName>
        <fullName evidence="2">Uncharacterized protein</fullName>
    </submittedName>
</protein>
<feature type="transmembrane region" description="Helical" evidence="1">
    <location>
        <begin position="21"/>
        <end position="45"/>
    </location>
</feature>
<dbReference type="OrthoDB" id="1203036at2"/>
<name>A0A1B8U671_9FLAO</name>
<dbReference type="EMBL" id="LSFL01000005">
    <property type="protein sequence ID" value="OBY67318.1"/>
    <property type="molecule type" value="Genomic_DNA"/>
</dbReference>
<evidence type="ECO:0000313" key="3">
    <source>
        <dbReference type="Proteomes" id="UP000092612"/>
    </source>
</evidence>
<keyword evidence="1" id="KW-0472">Membrane</keyword>
<comment type="caution">
    <text evidence="2">The sequence shown here is derived from an EMBL/GenBank/DDBJ whole genome shotgun (WGS) entry which is preliminary data.</text>
</comment>
<gene>
    <name evidence="2" type="ORF">LPB301_02980</name>
</gene>